<sequence length="329" mass="38642">MAIFRCNKCGHLREVPNQHIGKKVKCPACKQMMPIHDTLHFIKNVLIKYFRVRKELSSLQEGLSPTATQVSNGNNENAEIDIFNTTVMTESQQYEPILKWFEHQQIQIKVDEEAVDTTGFFDEVAVKLGDNYDLLKTVSDKIKRIQNKGYTNMTLNLSDYSQEEAVFIKEFCQELHEYAFVAKYFVKRRENKIHLSLQTAQPIMKFFNGEWLEWFAFMKLMAFCHEHQISFSGLRSFTIHFPEQDKNELDTFFLIKKTIPVFVECKSGEFRQFVDKYSKLRKRLKIDKKQFLMLVVGLSDEQTQGLTSMFDITIVNEKNFVQHVSTLMH</sequence>
<accession>A0ABT7VRG7</accession>
<evidence type="ECO:0000313" key="1">
    <source>
        <dbReference type="EMBL" id="MDM8562247.1"/>
    </source>
</evidence>
<evidence type="ECO:0000313" key="2">
    <source>
        <dbReference type="Proteomes" id="UP001171945"/>
    </source>
</evidence>
<comment type="caution">
    <text evidence="1">The sequence shown here is derived from an EMBL/GenBank/DDBJ whole genome shotgun (WGS) entry which is preliminary data.</text>
</comment>
<dbReference type="SUPFAM" id="SSF52980">
    <property type="entry name" value="Restriction endonuclease-like"/>
    <property type="match status" value="1"/>
</dbReference>
<reference evidence="1" key="1">
    <citation type="submission" date="2023-06" db="EMBL/GenBank/DDBJ databases">
        <title>Uncultivated large filamentous bacteria from sulfidic sediments reveal new species and different genomic features in energy metabolism and defense.</title>
        <authorList>
            <person name="Fonseca A."/>
        </authorList>
    </citation>
    <scope>NUCLEOTIDE SEQUENCE</scope>
    <source>
        <strain evidence="1">HSG4</strain>
    </source>
</reference>
<dbReference type="InterPro" id="IPR011335">
    <property type="entry name" value="Restrct_endonuc-II-like"/>
</dbReference>
<dbReference type="EMBL" id="JAUCGM010000095">
    <property type="protein sequence ID" value="MDM8562247.1"/>
    <property type="molecule type" value="Genomic_DNA"/>
</dbReference>
<keyword evidence="2" id="KW-1185">Reference proteome</keyword>
<protein>
    <recommendedName>
        <fullName evidence="3">DUF1887 family protein</fullName>
    </recommendedName>
</protein>
<organism evidence="1 2">
    <name type="scientific">Candidatus Marithioploca araucensis</name>
    <dbReference type="NCBI Taxonomy" id="70273"/>
    <lineage>
        <taxon>Bacteria</taxon>
        <taxon>Pseudomonadati</taxon>
        <taxon>Pseudomonadota</taxon>
        <taxon>Gammaproteobacteria</taxon>
        <taxon>Thiotrichales</taxon>
        <taxon>Thiotrichaceae</taxon>
        <taxon>Candidatus Marithioploca</taxon>
    </lineage>
</organism>
<dbReference type="InterPro" id="IPR011856">
    <property type="entry name" value="tRNA_endonuc-like_dom_sf"/>
</dbReference>
<dbReference type="Gene3D" id="3.40.1350.10">
    <property type="match status" value="1"/>
</dbReference>
<proteinExistence type="predicted"/>
<name>A0ABT7VRG7_9GAMM</name>
<dbReference type="Proteomes" id="UP001171945">
    <property type="component" value="Unassembled WGS sequence"/>
</dbReference>
<evidence type="ECO:0008006" key="3">
    <source>
        <dbReference type="Google" id="ProtNLM"/>
    </source>
</evidence>
<gene>
    <name evidence="1" type="ORF">QUF54_02720</name>
</gene>